<organism evidence="2 3">
    <name type="scientific">Colletotrichum liriopes</name>
    <dbReference type="NCBI Taxonomy" id="708192"/>
    <lineage>
        <taxon>Eukaryota</taxon>
        <taxon>Fungi</taxon>
        <taxon>Dikarya</taxon>
        <taxon>Ascomycota</taxon>
        <taxon>Pezizomycotina</taxon>
        <taxon>Sordariomycetes</taxon>
        <taxon>Hypocreomycetidae</taxon>
        <taxon>Glomerellales</taxon>
        <taxon>Glomerellaceae</taxon>
        <taxon>Colletotrichum</taxon>
        <taxon>Colletotrichum spaethianum species complex</taxon>
    </lineage>
</organism>
<dbReference type="PANTHER" id="PTHR43316:SF9">
    <property type="entry name" value="ACID DEHALOGENASE, PUTATIVE (AFU_ORTHOLOGUE AFUA_6G14460)-RELATED"/>
    <property type="match status" value="1"/>
</dbReference>
<reference evidence="2 3" key="1">
    <citation type="submission" date="2021-07" db="EMBL/GenBank/DDBJ databases">
        <title>Genome data of Colletotrichum spaethianum.</title>
        <authorList>
            <person name="Utami Y.D."/>
            <person name="Hiruma K."/>
        </authorList>
    </citation>
    <scope>NUCLEOTIDE SEQUENCE [LARGE SCALE GENOMIC DNA]</scope>
    <source>
        <strain evidence="2 3">MAFF 242679</strain>
    </source>
</reference>
<dbReference type="Gene3D" id="3.40.50.1000">
    <property type="entry name" value="HAD superfamily/HAD-like"/>
    <property type="match status" value="1"/>
</dbReference>
<dbReference type="PRINTS" id="PR00413">
    <property type="entry name" value="HADHALOGNASE"/>
</dbReference>
<dbReference type="InterPro" id="IPR036412">
    <property type="entry name" value="HAD-like_sf"/>
</dbReference>
<keyword evidence="3" id="KW-1185">Reference proteome</keyword>
<dbReference type="GO" id="GO:0016791">
    <property type="term" value="F:phosphatase activity"/>
    <property type="evidence" value="ECO:0007669"/>
    <property type="project" value="UniProtKB-ARBA"/>
</dbReference>
<dbReference type="InterPro" id="IPR006439">
    <property type="entry name" value="HAD-SF_hydro_IA"/>
</dbReference>
<protein>
    <submittedName>
        <fullName evidence="2">(S)-2-haloacid dehalogenase</fullName>
    </submittedName>
</protein>
<dbReference type="InterPro" id="IPR051540">
    <property type="entry name" value="S-2-haloacid_dehalogenase"/>
</dbReference>
<dbReference type="Pfam" id="PF00702">
    <property type="entry name" value="Hydrolase"/>
    <property type="match status" value="1"/>
</dbReference>
<evidence type="ECO:0000313" key="2">
    <source>
        <dbReference type="EMBL" id="GJC89892.1"/>
    </source>
</evidence>
<proteinExistence type="predicted"/>
<evidence type="ECO:0000256" key="1">
    <source>
        <dbReference type="ARBA" id="ARBA00022801"/>
    </source>
</evidence>
<accession>A0AA37LYX7</accession>
<dbReference type="EMBL" id="BPPX01000046">
    <property type="protein sequence ID" value="GJC89892.1"/>
    <property type="molecule type" value="Genomic_DNA"/>
</dbReference>
<dbReference type="AlphaFoldDB" id="A0AA37LYX7"/>
<dbReference type="NCBIfam" id="TIGR01493">
    <property type="entry name" value="HAD-SF-IA-v2"/>
    <property type="match status" value="1"/>
</dbReference>
<dbReference type="SUPFAM" id="SSF56784">
    <property type="entry name" value="HAD-like"/>
    <property type="match status" value="1"/>
</dbReference>
<dbReference type="PANTHER" id="PTHR43316">
    <property type="entry name" value="HYDROLASE, HALOACID DELAHOGENASE-RELATED"/>
    <property type="match status" value="1"/>
</dbReference>
<comment type="caution">
    <text evidence="2">The sequence shown here is derived from an EMBL/GenBank/DDBJ whole genome shotgun (WGS) entry which is preliminary data.</text>
</comment>
<evidence type="ECO:0000313" key="3">
    <source>
        <dbReference type="Proteomes" id="UP001055172"/>
    </source>
</evidence>
<dbReference type="Proteomes" id="UP001055172">
    <property type="component" value="Unassembled WGS sequence"/>
</dbReference>
<dbReference type="Gene3D" id="1.10.150.750">
    <property type="match status" value="1"/>
</dbReference>
<sequence length="241" mass="25887">MAPARPISSCTCLTFDCFGTLVDWESAVLAALSELTSQQDPSHPLHNNRSGAIELFAKLEGFLYSDFARDIGVEASAEGKKRFGTVLGESAAFPDTVAALQRLKRHFKLVILSNIDKASFSGTQSGPLREVEFDAVYTAQDIGSYKPDPRNFYYLVEHLAKDLGVSKDGIIHTAYSFPHDLVPARNIGIVGAWIERASGEAPAVMGGKLADVPEGLRPSWQFKSLGEKADAADADAAIVAG</sequence>
<keyword evidence="1" id="KW-0378">Hydrolase</keyword>
<dbReference type="InterPro" id="IPR023214">
    <property type="entry name" value="HAD_sf"/>
</dbReference>
<gene>
    <name evidence="2" type="ORF">ColLi_12730</name>
</gene>
<name>A0AA37LYX7_9PEZI</name>